<organism evidence="3 4">
    <name type="scientific">Podospora appendiculata</name>
    <dbReference type="NCBI Taxonomy" id="314037"/>
    <lineage>
        <taxon>Eukaryota</taxon>
        <taxon>Fungi</taxon>
        <taxon>Dikarya</taxon>
        <taxon>Ascomycota</taxon>
        <taxon>Pezizomycotina</taxon>
        <taxon>Sordariomycetes</taxon>
        <taxon>Sordariomycetidae</taxon>
        <taxon>Sordariales</taxon>
        <taxon>Podosporaceae</taxon>
        <taxon>Podospora</taxon>
    </lineage>
</organism>
<feature type="compositionally biased region" description="Basic and acidic residues" evidence="1">
    <location>
        <begin position="589"/>
        <end position="608"/>
    </location>
</feature>
<evidence type="ECO:0000313" key="3">
    <source>
        <dbReference type="EMBL" id="KAK3684130.1"/>
    </source>
</evidence>
<sequence>MDSGSGTHHQQPQTNPDSTTNANHHALDDDVHDDSYFSGARLGHGDNAHGDDPPTGTQPPQQPPSRAQRVQFRPVDRQQSAFRIRRLRGSRSGPMRSSQSLVGSDAEVVPTSEHQHWQPQQHGQDTDTNGLSAPGIIMKPLPPIPETGRSENVEDAAQLHQQELPSKPGGPRRFLIWRRKPVDGNHPGATVPDSDCYDERIVDFLDAVDPEVATISSMNNIGNSLFNFIPNKWVNRRPTYDLSQLPYMPGAFPPSKEDVATLGESPGAGRPQVARVHSFSTVLSAQQYAVLPNDATLEGWREEDIKLLNDYVRHMLHSRRSKFKQRLKGFVQYASRPLGFFITLYATLITLFGLGWVLFLIGWIYVGERQLYAINVIDILLVVLFNLAGVGLAPSRAIDTYHMIYVAHYHRKTWKLRNKLLLPKLQDHNDLPTDEPPPPPPTESPNANSRSSDLEAGIVANLNPNQQDDFFPVLSDDEQAKLTHHQAKLAKSHTFYKPHETETHHAFPLRLLVAVVVLLDLHSCLQIALGGITYIIDYHHRPTAATTAILCCSITANCCAGLLISVGDRRTRKKDVLERLMKQELTGEAMDKVQKKREKEKDADEGRGESGVLGLPLPWGDRKGSGEETRRRSGDDVDLIEGGRRKKKKEKAEAGRFDAAILGRVSEEGRRVYRVPGEFVA</sequence>
<feature type="region of interest" description="Disordered" evidence="1">
    <location>
        <begin position="427"/>
        <end position="451"/>
    </location>
</feature>
<evidence type="ECO:0000256" key="1">
    <source>
        <dbReference type="SAM" id="MobiDB-lite"/>
    </source>
</evidence>
<accession>A0AAE1C9G9</accession>
<feature type="compositionally biased region" description="Pro residues" evidence="1">
    <location>
        <begin position="434"/>
        <end position="443"/>
    </location>
</feature>
<dbReference type="EMBL" id="JAULSO010000004">
    <property type="protein sequence ID" value="KAK3684130.1"/>
    <property type="molecule type" value="Genomic_DNA"/>
</dbReference>
<dbReference type="AlphaFoldDB" id="A0AAE1C9G9"/>
<proteinExistence type="predicted"/>
<feature type="compositionally biased region" description="Polar residues" evidence="1">
    <location>
        <begin position="117"/>
        <end position="129"/>
    </location>
</feature>
<feature type="transmembrane region" description="Helical" evidence="2">
    <location>
        <begin position="372"/>
        <end position="393"/>
    </location>
</feature>
<protein>
    <recommendedName>
        <fullName evidence="5">Integral membrane protein</fullName>
    </recommendedName>
</protein>
<evidence type="ECO:0000256" key="2">
    <source>
        <dbReference type="SAM" id="Phobius"/>
    </source>
</evidence>
<reference evidence="3" key="1">
    <citation type="journal article" date="2023" name="Mol. Phylogenet. Evol.">
        <title>Genome-scale phylogeny and comparative genomics of the fungal order Sordariales.</title>
        <authorList>
            <person name="Hensen N."/>
            <person name="Bonometti L."/>
            <person name="Westerberg I."/>
            <person name="Brannstrom I.O."/>
            <person name="Guillou S."/>
            <person name="Cros-Aarteil S."/>
            <person name="Calhoun S."/>
            <person name="Haridas S."/>
            <person name="Kuo A."/>
            <person name="Mondo S."/>
            <person name="Pangilinan J."/>
            <person name="Riley R."/>
            <person name="LaButti K."/>
            <person name="Andreopoulos B."/>
            <person name="Lipzen A."/>
            <person name="Chen C."/>
            <person name="Yan M."/>
            <person name="Daum C."/>
            <person name="Ng V."/>
            <person name="Clum A."/>
            <person name="Steindorff A."/>
            <person name="Ohm R.A."/>
            <person name="Martin F."/>
            <person name="Silar P."/>
            <person name="Natvig D.O."/>
            <person name="Lalanne C."/>
            <person name="Gautier V."/>
            <person name="Ament-Velasquez S.L."/>
            <person name="Kruys A."/>
            <person name="Hutchinson M.I."/>
            <person name="Powell A.J."/>
            <person name="Barry K."/>
            <person name="Miller A.N."/>
            <person name="Grigoriev I.V."/>
            <person name="Debuchy R."/>
            <person name="Gladieux P."/>
            <person name="Hiltunen Thoren M."/>
            <person name="Johannesson H."/>
        </authorList>
    </citation>
    <scope>NUCLEOTIDE SEQUENCE</scope>
    <source>
        <strain evidence="3">CBS 314.62</strain>
    </source>
</reference>
<comment type="caution">
    <text evidence="3">The sequence shown here is derived from an EMBL/GenBank/DDBJ whole genome shotgun (WGS) entry which is preliminary data.</text>
</comment>
<feature type="compositionally biased region" description="Basic and acidic residues" evidence="1">
    <location>
        <begin position="43"/>
        <end position="52"/>
    </location>
</feature>
<dbReference type="InterPro" id="IPR021369">
    <property type="entry name" value="DUF2985"/>
</dbReference>
<keyword evidence="2" id="KW-0472">Membrane</keyword>
<keyword evidence="2" id="KW-1133">Transmembrane helix</keyword>
<feature type="transmembrane region" description="Helical" evidence="2">
    <location>
        <begin position="542"/>
        <end position="564"/>
    </location>
</feature>
<dbReference type="Pfam" id="PF11204">
    <property type="entry name" value="DUF2985"/>
    <property type="match status" value="1"/>
</dbReference>
<feature type="region of interest" description="Disordered" evidence="1">
    <location>
        <begin position="588"/>
        <end position="653"/>
    </location>
</feature>
<name>A0AAE1C9G9_9PEZI</name>
<feature type="region of interest" description="Disordered" evidence="1">
    <location>
        <begin position="1"/>
        <end position="129"/>
    </location>
</feature>
<dbReference type="Proteomes" id="UP001270362">
    <property type="component" value="Unassembled WGS sequence"/>
</dbReference>
<gene>
    <name evidence="3" type="ORF">B0T22DRAFT_412679</name>
</gene>
<reference evidence="3" key="2">
    <citation type="submission" date="2023-06" db="EMBL/GenBank/DDBJ databases">
        <authorList>
            <consortium name="Lawrence Berkeley National Laboratory"/>
            <person name="Haridas S."/>
            <person name="Hensen N."/>
            <person name="Bonometti L."/>
            <person name="Westerberg I."/>
            <person name="Brannstrom I.O."/>
            <person name="Guillou S."/>
            <person name="Cros-Aarteil S."/>
            <person name="Calhoun S."/>
            <person name="Kuo A."/>
            <person name="Mondo S."/>
            <person name="Pangilinan J."/>
            <person name="Riley R."/>
            <person name="Labutti K."/>
            <person name="Andreopoulos B."/>
            <person name="Lipzen A."/>
            <person name="Chen C."/>
            <person name="Yanf M."/>
            <person name="Daum C."/>
            <person name="Ng V."/>
            <person name="Clum A."/>
            <person name="Steindorff A."/>
            <person name="Ohm R."/>
            <person name="Martin F."/>
            <person name="Silar P."/>
            <person name="Natvig D."/>
            <person name="Lalanne C."/>
            <person name="Gautier V."/>
            <person name="Ament-Velasquez S.L."/>
            <person name="Kruys A."/>
            <person name="Hutchinson M.I."/>
            <person name="Powell A.J."/>
            <person name="Barry K."/>
            <person name="Miller A.N."/>
            <person name="Grigoriev I.V."/>
            <person name="Debuchy R."/>
            <person name="Gladieux P."/>
            <person name="Thoren M.H."/>
            <person name="Johannesson H."/>
        </authorList>
    </citation>
    <scope>NUCLEOTIDE SEQUENCE</scope>
    <source>
        <strain evidence="3">CBS 314.62</strain>
    </source>
</reference>
<evidence type="ECO:0000313" key="4">
    <source>
        <dbReference type="Proteomes" id="UP001270362"/>
    </source>
</evidence>
<keyword evidence="2" id="KW-0812">Transmembrane</keyword>
<feature type="transmembrane region" description="Helical" evidence="2">
    <location>
        <begin position="338"/>
        <end position="366"/>
    </location>
</feature>
<feature type="compositionally biased region" description="Basic and acidic residues" evidence="1">
    <location>
        <begin position="25"/>
        <end position="35"/>
    </location>
</feature>
<dbReference type="PANTHER" id="PTHR35872">
    <property type="entry name" value="INTEGRAL MEMBRANE PROTEIN (AFU_ORTHOLOGUE AFUA_5G07110)"/>
    <property type="match status" value="1"/>
</dbReference>
<evidence type="ECO:0008006" key="5">
    <source>
        <dbReference type="Google" id="ProtNLM"/>
    </source>
</evidence>
<feature type="compositionally biased region" description="Basic and acidic residues" evidence="1">
    <location>
        <begin position="620"/>
        <end position="635"/>
    </location>
</feature>
<keyword evidence="4" id="KW-1185">Reference proteome</keyword>
<dbReference type="PANTHER" id="PTHR35872:SF2">
    <property type="entry name" value="INTEGRAL MEMBRANE PROTEIN (AFU_ORTHOLOGUE AFUA_5G07110)"/>
    <property type="match status" value="1"/>
</dbReference>
<feature type="compositionally biased region" description="Polar residues" evidence="1">
    <location>
        <begin position="1"/>
        <end position="23"/>
    </location>
</feature>